<dbReference type="InterPro" id="IPR017853">
    <property type="entry name" value="GH"/>
</dbReference>
<dbReference type="InterPro" id="IPR036962">
    <property type="entry name" value="Glyco_hydro_3_N_sf"/>
</dbReference>
<dbReference type="Gene3D" id="3.20.20.300">
    <property type="entry name" value="Glycoside hydrolase, family 3, N-terminal domain"/>
    <property type="match status" value="1"/>
</dbReference>
<dbReference type="EMBL" id="QJTF01000002">
    <property type="protein sequence ID" value="PYE90013.1"/>
    <property type="molecule type" value="Genomic_DNA"/>
</dbReference>
<comment type="caution">
    <text evidence="9">The sequence shown here is derived from an EMBL/GenBank/DDBJ whole genome shotgun (WGS) entry which is preliminary data.</text>
</comment>
<evidence type="ECO:0000256" key="3">
    <source>
        <dbReference type="ARBA" id="ARBA00012663"/>
    </source>
</evidence>
<dbReference type="Proteomes" id="UP000247454">
    <property type="component" value="Unassembled WGS sequence"/>
</dbReference>
<dbReference type="SUPFAM" id="SSF52279">
    <property type="entry name" value="Beta-D-glucan exohydrolase, C-terminal domain"/>
    <property type="match status" value="1"/>
</dbReference>
<reference evidence="9 10" key="1">
    <citation type="submission" date="2018-06" db="EMBL/GenBank/DDBJ databases">
        <title>Genomic Encyclopedia of Type Strains, Phase III (KMG-III): the genomes of soil and plant-associated and newly described type strains.</title>
        <authorList>
            <person name="Whitman W."/>
        </authorList>
    </citation>
    <scope>NUCLEOTIDE SEQUENCE [LARGE SCALE GENOMIC DNA]</scope>
    <source>
        <strain evidence="9 10">ORS 1419</strain>
    </source>
</reference>
<dbReference type="InterPro" id="IPR001764">
    <property type="entry name" value="Glyco_hydro_3_N"/>
</dbReference>
<dbReference type="Gene3D" id="3.40.50.1700">
    <property type="entry name" value="Glycoside hydrolase family 3 C-terminal domain"/>
    <property type="match status" value="1"/>
</dbReference>
<organism evidence="9 10">
    <name type="scientific">Phyllobacterium leguminum</name>
    <dbReference type="NCBI Taxonomy" id="314237"/>
    <lineage>
        <taxon>Bacteria</taxon>
        <taxon>Pseudomonadati</taxon>
        <taxon>Pseudomonadota</taxon>
        <taxon>Alphaproteobacteria</taxon>
        <taxon>Hyphomicrobiales</taxon>
        <taxon>Phyllobacteriaceae</taxon>
        <taxon>Phyllobacterium</taxon>
    </lineage>
</organism>
<evidence type="ECO:0000259" key="7">
    <source>
        <dbReference type="Pfam" id="PF00933"/>
    </source>
</evidence>
<feature type="domain" description="Glycoside hydrolase family 3 N-terminal" evidence="7">
    <location>
        <begin position="15"/>
        <end position="368"/>
    </location>
</feature>
<name>A0A318TES0_9HYPH</name>
<dbReference type="GO" id="GO:0004563">
    <property type="term" value="F:beta-N-acetylhexosaminidase activity"/>
    <property type="evidence" value="ECO:0007669"/>
    <property type="project" value="UniProtKB-EC"/>
</dbReference>
<protein>
    <recommendedName>
        <fullName evidence="3">beta-N-acetylhexosaminidase</fullName>
        <ecNumber evidence="3">3.2.1.52</ecNumber>
    </recommendedName>
</protein>
<dbReference type="EC" id="3.2.1.52" evidence="3"/>
<dbReference type="Pfam" id="PF01915">
    <property type="entry name" value="Glyco_hydro_3_C"/>
    <property type="match status" value="1"/>
</dbReference>
<dbReference type="InterPro" id="IPR019800">
    <property type="entry name" value="Glyco_hydro_3_AS"/>
</dbReference>
<evidence type="ECO:0000313" key="9">
    <source>
        <dbReference type="EMBL" id="PYE90013.1"/>
    </source>
</evidence>
<dbReference type="OrthoDB" id="9786661at2"/>
<keyword evidence="10" id="KW-1185">Reference proteome</keyword>
<evidence type="ECO:0000256" key="2">
    <source>
        <dbReference type="ARBA" id="ARBA00005336"/>
    </source>
</evidence>
<evidence type="ECO:0000256" key="6">
    <source>
        <dbReference type="RuleBase" id="RU361161"/>
    </source>
</evidence>
<evidence type="ECO:0000256" key="5">
    <source>
        <dbReference type="ARBA" id="ARBA00023295"/>
    </source>
</evidence>
<accession>A0A318TES0</accession>
<dbReference type="GO" id="GO:0009254">
    <property type="term" value="P:peptidoglycan turnover"/>
    <property type="evidence" value="ECO:0007669"/>
    <property type="project" value="TreeGrafter"/>
</dbReference>
<comment type="similarity">
    <text evidence="2 6">Belongs to the glycosyl hydrolase 3 family.</text>
</comment>
<dbReference type="InterPro" id="IPR050226">
    <property type="entry name" value="NagZ_Beta-hexosaminidase"/>
</dbReference>
<dbReference type="InterPro" id="IPR036881">
    <property type="entry name" value="Glyco_hydro_3_C_sf"/>
</dbReference>
<dbReference type="PROSITE" id="PS00775">
    <property type="entry name" value="GLYCOSYL_HYDROL_F3"/>
    <property type="match status" value="1"/>
</dbReference>
<evidence type="ECO:0000259" key="8">
    <source>
        <dbReference type="Pfam" id="PF01915"/>
    </source>
</evidence>
<dbReference type="AlphaFoldDB" id="A0A318TES0"/>
<dbReference type="InterPro" id="IPR002772">
    <property type="entry name" value="Glyco_hydro_3_C"/>
</dbReference>
<dbReference type="SUPFAM" id="SSF51445">
    <property type="entry name" value="(Trans)glycosidases"/>
    <property type="match status" value="1"/>
</dbReference>
<evidence type="ECO:0000256" key="1">
    <source>
        <dbReference type="ARBA" id="ARBA00001231"/>
    </source>
</evidence>
<keyword evidence="4 6" id="KW-0378">Hydrolase</keyword>
<gene>
    <name evidence="9" type="ORF">C7477_102100</name>
</gene>
<evidence type="ECO:0000256" key="4">
    <source>
        <dbReference type="ARBA" id="ARBA00022801"/>
    </source>
</evidence>
<feature type="domain" description="Glycoside hydrolase family 3 C-terminal" evidence="8">
    <location>
        <begin position="405"/>
        <end position="590"/>
    </location>
</feature>
<proteinExistence type="inferred from homology"/>
<dbReference type="PANTHER" id="PTHR30480:SF13">
    <property type="entry name" value="BETA-HEXOSAMINIDASE"/>
    <property type="match status" value="1"/>
</dbReference>
<evidence type="ECO:0000313" key="10">
    <source>
        <dbReference type="Proteomes" id="UP000247454"/>
    </source>
</evidence>
<keyword evidence="5 6" id="KW-0326">Glycosidase</keyword>
<dbReference type="GO" id="GO:0005975">
    <property type="term" value="P:carbohydrate metabolic process"/>
    <property type="evidence" value="ECO:0007669"/>
    <property type="project" value="InterPro"/>
</dbReference>
<dbReference type="RefSeq" id="WP_110748419.1">
    <property type="nucleotide sequence ID" value="NZ_QJTF01000002.1"/>
</dbReference>
<sequence>MTTTDEIKRMVASMTIEEKIGQKIILDFMHWNGADMTAPSDDVKSLLVDNNIGGVILFSNNLKDTAQIKTLTSWFASIQTKPGTRLFLATDEEGGDVFRLPRGDYPSYPGNMALGAAVYGGASPSLAYSQGKQMAQDLKALNINVAFAPVADVNTNAHNPVINVRSFGANWSNVQDLAEQLAAGIRSEKVMTTYKHFPGHGGAWSDSHLTLPLITRDRSDAFTIDIAPYKAAIDKGMAPDIVLTAHIQYPSLDNTKVKASKTGEMIIVPATMSREIQTVILRNQLGFKGVTVSDALSMGAITNYFTEEDAIAKVFAAGVDISLMPIGIYSKADMALLPKFIKTVVDKVKSGVLNAAEIDASVERILRLKSAFGLASGSVSSGQAEAGGVKADPFALEKEIADKSVTLLRNNTGELPVRNTQKKFFIFTPWGEQGEGIAQALTANGYKATSAKQGAISEDQRNAYIDACDVFVMGTMSAGLDPNDPEIGPARTLMLHAQNDLKKTVVHVSLRAPYDVIWYDGVRNCVATYARYGYENGRWRGPSMKTLGEVLIGKRNPVGKLPTPLYWSYDDNVNLGVVARPYYMGYGLSYNTALET</sequence>
<comment type="catalytic activity">
    <reaction evidence="1">
        <text>Hydrolysis of terminal non-reducing N-acetyl-D-hexosamine residues in N-acetyl-beta-D-hexosaminides.</text>
        <dbReference type="EC" id="3.2.1.52"/>
    </reaction>
</comment>
<dbReference type="PANTHER" id="PTHR30480">
    <property type="entry name" value="BETA-HEXOSAMINIDASE-RELATED"/>
    <property type="match status" value="1"/>
</dbReference>
<dbReference type="Pfam" id="PF00933">
    <property type="entry name" value="Glyco_hydro_3"/>
    <property type="match status" value="1"/>
</dbReference>